<name>A0A3E3E647_9FIRM</name>
<dbReference type="Pfam" id="PF14192">
    <property type="entry name" value="DUF4314"/>
    <property type="match status" value="1"/>
</dbReference>
<gene>
    <name evidence="2" type="ORF">DXC78_04095</name>
</gene>
<evidence type="ECO:0000259" key="1">
    <source>
        <dbReference type="Pfam" id="PF14192"/>
    </source>
</evidence>
<comment type="caution">
    <text evidence="2">The sequence shown here is derived from an EMBL/GenBank/DDBJ whole genome shotgun (WGS) entry which is preliminary data.</text>
</comment>
<dbReference type="EMBL" id="QUSK01000007">
    <property type="protein sequence ID" value="RGD77115.1"/>
    <property type="molecule type" value="Genomic_DNA"/>
</dbReference>
<dbReference type="AlphaFoldDB" id="A0A3E3E647"/>
<proteinExistence type="predicted"/>
<feature type="domain" description="DUF4314" evidence="1">
    <location>
        <begin position="6"/>
        <end position="73"/>
    </location>
</feature>
<dbReference type="RefSeq" id="WP_117445858.1">
    <property type="nucleotide sequence ID" value="NZ_JBFBOW010000011.1"/>
</dbReference>
<protein>
    <submittedName>
        <fullName evidence="2">DUF4314 domain-containing protein</fullName>
    </submittedName>
</protein>
<dbReference type="InterPro" id="IPR025463">
    <property type="entry name" value="DUF4314"/>
</dbReference>
<dbReference type="Proteomes" id="UP000260721">
    <property type="component" value="Unassembled WGS sequence"/>
</dbReference>
<organism evidence="2 3">
    <name type="scientific">Faecalicoccus pleomorphus</name>
    <dbReference type="NCBI Taxonomy" id="1323"/>
    <lineage>
        <taxon>Bacteria</taxon>
        <taxon>Bacillati</taxon>
        <taxon>Bacillota</taxon>
        <taxon>Erysipelotrichia</taxon>
        <taxon>Erysipelotrichales</taxon>
        <taxon>Erysipelotrichaceae</taxon>
        <taxon>Faecalicoccus</taxon>
    </lineage>
</organism>
<accession>A0A3E3E647</accession>
<evidence type="ECO:0000313" key="2">
    <source>
        <dbReference type="EMBL" id="RGD77115.1"/>
    </source>
</evidence>
<sequence>MEFMKQDEVERLRRQYPPGTRIKCIHMNDDCHPVPDGTLGTVQFVDDAGTIHVGWDNGSSLGLVPDEDQFTKVKKKEMER</sequence>
<evidence type="ECO:0000313" key="3">
    <source>
        <dbReference type="Proteomes" id="UP000260721"/>
    </source>
</evidence>
<reference evidence="2 3" key="1">
    <citation type="submission" date="2018-08" db="EMBL/GenBank/DDBJ databases">
        <title>A genome reference for cultivated species of the human gut microbiota.</title>
        <authorList>
            <person name="Zou Y."/>
            <person name="Xue W."/>
            <person name="Luo G."/>
        </authorList>
    </citation>
    <scope>NUCLEOTIDE SEQUENCE [LARGE SCALE GENOMIC DNA]</scope>
    <source>
        <strain evidence="2 3">TF08-11</strain>
    </source>
</reference>